<dbReference type="GO" id="GO:0070062">
    <property type="term" value="C:extracellular exosome"/>
    <property type="evidence" value="ECO:0007669"/>
    <property type="project" value="TreeGrafter"/>
</dbReference>
<dbReference type="Pfam" id="PF13499">
    <property type="entry name" value="EF-hand_7"/>
    <property type="match status" value="1"/>
</dbReference>
<evidence type="ECO:0000256" key="4">
    <source>
        <dbReference type="SAM" id="SignalP"/>
    </source>
</evidence>
<dbReference type="CDD" id="cd00051">
    <property type="entry name" value="EFh"/>
    <property type="match status" value="1"/>
</dbReference>
<evidence type="ECO:0000313" key="7">
    <source>
        <dbReference type="Proteomes" id="UP000298327"/>
    </source>
</evidence>
<comment type="caution">
    <text evidence="6">The sequence shown here is derived from an EMBL/GenBank/DDBJ whole genome shotgun (WGS) entry which is preliminary data.</text>
</comment>
<feature type="domain" description="EF-hand" evidence="5">
    <location>
        <begin position="98"/>
        <end position="133"/>
    </location>
</feature>
<feature type="compositionally biased region" description="Basic and acidic residues" evidence="3">
    <location>
        <begin position="261"/>
        <end position="283"/>
    </location>
</feature>
<evidence type="ECO:0000256" key="2">
    <source>
        <dbReference type="ARBA" id="ARBA00022837"/>
    </source>
</evidence>
<gene>
    <name evidence="6" type="ORF">EVG20_g3731</name>
</gene>
<dbReference type="InterPro" id="IPR018247">
    <property type="entry name" value="EF_Hand_1_Ca_BS"/>
</dbReference>
<feature type="compositionally biased region" description="Basic and acidic residues" evidence="3">
    <location>
        <begin position="243"/>
        <end position="252"/>
    </location>
</feature>
<dbReference type="InterPro" id="IPR011992">
    <property type="entry name" value="EF-hand-dom_pair"/>
</dbReference>
<organism evidence="6 7">
    <name type="scientific">Dentipellis fragilis</name>
    <dbReference type="NCBI Taxonomy" id="205917"/>
    <lineage>
        <taxon>Eukaryota</taxon>
        <taxon>Fungi</taxon>
        <taxon>Dikarya</taxon>
        <taxon>Basidiomycota</taxon>
        <taxon>Agaricomycotina</taxon>
        <taxon>Agaricomycetes</taxon>
        <taxon>Russulales</taxon>
        <taxon>Hericiaceae</taxon>
        <taxon>Dentipellis</taxon>
    </lineage>
</organism>
<dbReference type="PROSITE" id="PS00018">
    <property type="entry name" value="EF_HAND_1"/>
    <property type="match status" value="1"/>
</dbReference>
<evidence type="ECO:0000256" key="1">
    <source>
        <dbReference type="ARBA" id="ARBA00022729"/>
    </source>
</evidence>
<dbReference type="GO" id="GO:0005793">
    <property type="term" value="C:endoplasmic reticulum-Golgi intermediate compartment"/>
    <property type="evidence" value="ECO:0007669"/>
    <property type="project" value="TreeGrafter"/>
</dbReference>
<feature type="chain" id="PRO_5021341594" description="EF-hand domain-containing protein" evidence="4">
    <location>
        <begin position="20"/>
        <end position="399"/>
    </location>
</feature>
<dbReference type="SUPFAM" id="SSF47473">
    <property type="entry name" value="EF-hand"/>
    <property type="match status" value="1"/>
</dbReference>
<dbReference type="PANTHER" id="PTHR19237:SF20">
    <property type="entry name" value="NUCLEOBINDIN 1"/>
    <property type="match status" value="1"/>
</dbReference>
<name>A0A4Y9Z1V4_9AGAM</name>
<evidence type="ECO:0000313" key="6">
    <source>
        <dbReference type="EMBL" id="TFY67967.1"/>
    </source>
</evidence>
<protein>
    <recommendedName>
        <fullName evidence="5">EF-hand domain-containing protein</fullName>
    </recommendedName>
</protein>
<reference evidence="6 7" key="1">
    <citation type="submission" date="2019-02" db="EMBL/GenBank/DDBJ databases">
        <title>Genome sequencing of the rare red list fungi Dentipellis fragilis.</title>
        <authorList>
            <person name="Buettner E."/>
            <person name="Kellner H."/>
        </authorList>
    </citation>
    <scope>NUCLEOTIDE SEQUENCE [LARGE SCALE GENOMIC DNA]</scope>
    <source>
        <strain evidence="6 7">DSM 105465</strain>
    </source>
</reference>
<dbReference type="PANTHER" id="PTHR19237">
    <property type="entry name" value="NUCLEOBINDIN"/>
    <property type="match status" value="1"/>
</dbReference>
<dbReference type="Gene3D" id="1.10.238.10">
    <property type="entry name" value="EF-hand"/>
    <property type="match status" value="1"/>
</dbReference>
<keyword evidence="2" id="KW-0106">Calcium</keyword>
<evidence type="ECO:0000256" key="3">
    <source>
        <dbReference type="SAM" id="MobiDB-lite"/>
    </source>
</evidence>
<dbReference type="STRING" id="205917.A0A4Y9Z1V4"/>
<dbReference type="GO" id="GO:0005509">
    <property type="term" value="F:calcium ion binding"/>
    <property type="evidence" value="ECO:0007669"/>
    <property type="project" value="InterPro"/>
</dbReference>
<dbReference type="InterPro" id="IPR002048">
    <property type="entry name" value="EF_hand_dom"/>
</dbReference>
<accession>A0A4Y9Z1V4</accession>
<feature type="compositionally biased region" description="Basic and acidic residues" evidence="3">
    <location>
        <begin position="209"/>
        <end position="221"/>
    </location>
</feature>
<feature type="signal peptide" evidence="4">
    <location>
        <begin position="1"/>
        <end position="19"/>
    </location>
</feature>
<feature type="region of interest" description="Disordered" evidence="3">
    <location>
        <begin position="209"/>
        <end position="302"/>
    </location>
</feature>
<keyword evidence="7" id="KW-1185">Reference proteome</keyword>
<dbReference type="PROSITE" id="PS50222">
    <property type="entry name" value="EF_HAND_2"/>
    <property type="match status" value="1"/>
</dbReference>
<dbReference type="Proteomes" id="UP000298327">
    <property type="component" value="Unassembled WGS sequence"/>
</dbReference>
<evidence type="ECO:0000259" key="5">
    <source>
        <dbReference type="PROSITE" id="PS50222"/>
    </source>
</evidence>
<sequence length="399" mass="44812">MHLRSVLLSLFFLFNVARAHGGHGEHAQEPVTGEAAKYAQKHMATEHHIDSFDLPSFFQLHDLNRDGVWDKEEIEAIYGVHHVYSKKLSKDDVEHQEKAEQIVSTILRTMDKDGDGKITMEEFKVVGLDGLPNFDSLGAEGHHYDVESEFFLHHEEEFHSTPETQTDESYNHPEDLEHFAHHEAIEHKEAEREAEYQGISVEEALAQHDETVESPEHHDSESAPAANDSSTEEKAAPLPGQADHPHDDDAGAPKKIQRPVPPEKQDPAVRFREAKAESERHGDWGTGEAGYKPPSSPSEKMRKNLPYKVKSFTSGYVGQMGMLTNRNECSISSVRVGAISRLEDVSRVYLSDIACPFVPVKYPGYPSALHFTSTLFAMLYIHSLGKWAKVKSRSMLLMG</sequence>
<dbReference type="InterPro" id="IPR040250">
    <property type="entry name" value="Nucleobindin"/>
</dbReference>
<dbReference type="AlphaFoldDB" id="A0A4Y9Z1V4"/>
<proteinExistence type="predicted"/>
<dbReference type="OrthoDB" id="289247at2759"/>
<keyword evidence="1 4" id="KW-0732">Signal</keyword>
<dbReference type="EMBL" id="SEOQ01000175">
    <property type="protein sequence ID" value="TFY67967.1"/>
    <property type="molecule type" value="Genomic_DNA"/>
</dbReference>